<organism evidence="2 3">
    <name type="scientific">Hymenobacter polaris</name>
    <dbReference type="NCBI Taxonomy" id="2682546"/>
    <lineage>
        <taxon>Bacteria</taxon>
        <taxon>Pseudomonadati</taxon>
        <taxon>Bacteroidota</taxon>
        <taxon>Cytophagia</taxon>
        <taxon>Cytophagales</taxon>
        <taxon>Hymenobacteraceae</taxon>
        <taxon>Hymenobacter</taxon>
    </lineage>
</organism>
<keyword evidence="1" id="KW-1133">Transmembrane helix</keyword>
<gene>
    <name evidence="2" type="ORF">HHL22_11390</name>
</gene>
<feature type="transmembrane region" description="Helical" evidence="1">
    <location>
        <begin position="12"/>
        <end position="35"/>
    </location>
</feature>
<evidence type="ECO:0000313" key="2">
    <source>
        <dbReference type="EMBL" id="NML65807.1"/>
    </source>
</evidence>
<proteinExistence type="predicted"/>
<evidence type="ECO:0008006" key="4">
    <source>
        <dbReference type="Google" id="ProtNLM"/>
    </source>
</evidence>
<evidence type="ECO:0000313" key="3">
    <source>
        <dbReference type="Proteomes" id="UP000559626"/>
    </source>
</evidence>
<dbReference type="RefSeq" id="WP_169531367.1">
    <property type="nucleotide sequence ID" value="NZ_JABBGH010000002.1"/>
</dbReference>
<reference evidence="2 3" key="1">
    <citation type="submission" date="2020-04" db="EMBL/GenBank/DDBJ databases">
        <title>Hymenobacter polaris sp. nov., isolated from Arctic soil.</title>
        <authorList>
            <person name="Dahal R.H."/>
        </authorList>
    </citation>
    <scope>NUCLEOTIDE SEQUENCE [LARGE SCALE GENOMIC DNA]</scope>
    <source>
        <strain evidence="2 3">RP-2-7</strain>
    </source>
</reference>
<keyword evidence="1" id="KW-0472">Membrane</keyword>
<keyword evidence="3" id="KW-1185">Reference proteome</keyword>
<name>A0A7Y0AEP8_9BACT</name>
<evidence type="ECO:0000256" key="1">
    <source>
        <dbReference type="SAM" id="Phobius"/>
    </source>
</evidence>
<dbReference type="InterPro" id="IPR036737">
    <property type="entry name" value="OmpA-like_sf"/>
</dbReference>
<dbReference type="Proteomes" id="UP000559626">
    <property type="component" value="Unassembled WGS sequence"/>
</dbReference>
<dbReference type="Gene3D" id="3.30.1330.60">
    <property type="entry name" value="OmpA-like domain"/>
    <property type="match status" value="1"/>
</dbReference>
<comment type="caution">
    <text evidence="2">The sequence shown here is derived from an EMBL/GenBank/DDBJ whole genome shotgun (WGS) entry which is preliminary data.</text>
</comment>
<dbReference type="EMBL" id="JABBGH010000002">
    <property type="protein sequence ID" value="NML65807.1"/>
    <property type="molecule type" value="Genomic_DNA"/>
</dbReference>
<accession>A0A7Y0AEP8</accession>
<protein>
    <recommendedName>
        <fullName evidence="4">OmpA-like domain-containing protein</fullName>
    </recommendedName>
</protein>
<sequence length="228" mass="26342">MNQSRRDFFWPSYVDLMTALFLIMLVLFVLSYKLFHDKQTDLESANAQLKVQLREKRKIDEIKEALKRLDNSRYFTYNQTFKRYELNFDVLFQPGRYDLPPAAQQPLVQAGRFLLNQMQSLRNDGIQYLVIIEGRAAMNPNFALTAPQNADLQAVRELSYNRALAVVYLWQQAGLQFPKNIEVLPAGSGYRGAGRYGGYQQEQLNKRFIIQIQPKIGSLDSAPAPRAR</sequence>
<dbReference type="AlphaFoldDB" id="A0A7Y0AEP8"/>
<keyword evidence="1" id="KW-0812">Transmembrane</keyword>